<keyword evidence="2" id="KW-0812">Transmembrane</keyword>
<accession>A0A9X2HL05</accession>
<proteinExistence type="predicted"/>
<evidence type="ECO:0000313" key="5">
    <source>
        <dbReference type="Proteomes" id="UP001139502"/>
    </source>
</evidence>
<protein>
    <submittedName>
        <fullName evidence="4">DUF1624 domain-containing protein</fullName>
    </submittedName>
</protein>
<feature type="transmembrane region" description="Helical" evidence="2">
    <location>
        <begin position="300"/>
        <end position="320"/>
    </location>
</feature>
<name>A0A9X2HL05_9MICC</name>
<feature type="transmembrane region" description="Helical" evidence="2">
    <location>
        <begin position="26"/>
        <end position="46"/>
    </location>
</feature>
<feature type="domain" description="Heparan-alpha-glucosaminide N-acetyltransferase catalytic" evidence="3">
    <location>
        <begin position="25"/>
        <end position="229"/>
    </location>
</feature>
<evidence type="ECO:0000256" key="2">
    <source>
        <dbReference type="SAM" id="Phobius"/>
    </source>
</evidence>
<feature type="transmembrane region" description="Helical" evidence="2">
    <location>
        <begin position="125"/>
        <end position="143"/>
    </location>
</feature>
<dbReference type="Pfam" id="PF07786">
    <property type="entry name" value="HGSNAT_cat"/>
    <property type="match status" value="1"/>
</dbReference>
<feature type="compositionally biased region" description="Basic residues" evidence="1">
    <location>
        <begin position="489"/>
        <end position="506"/>
    </location>
</feature>
<dbReference type="RefSeq" id="WP_254168175.1">
    <property type="nucleotide sequence ID" value="NZ_JANAFB010000040.1"/>
</dbReference>
<dbReference type="Proteomes" id="UP001139502">
    <property type="component" value="Unassembled WGS sequence"/>
</dbReference>
<feature type="transmembrane region" description="Helical" evidence="2">
    <location>
        <begin position="94"/>
        <end position="119"/>
    </location>
</feature>
<feature type="transmembrane region" description="Helical" evidence="2">
    <location>
        <begin position="358"/>
        <end position="375"/>
    </location>
</feature>
<feature type="transmembrane region" description="Helical" evidence="2">
    <location>
        <begin position="150"/>
        <end position="169"/>
    </location>
</feature>
<feature type="compositionally biased region" description="Basic and acidic residues" evidence="1">
    <location>
        <begin position="444"/>
        <end position="455"/>
    </location>
</feature>
<reference evidence="4" key="1">
    <citation type="submission" date="2022-06" db="EMBL/GenBank/DDBJ databases">
        <title>Rothia sp. isolated from sandalwood seedling.</title>
        <authorList>
            <person name="Tuikhar N."/>
            <person name="Kirdat K."/>
            <person name="Thorat V."/>
            <person name="Swetha P."/>
            <person name="Padma S."/>
            <person name="Sundararaj R."/>
            <person name="Yadav A."/>
        </authorList>
    </citation>
    <scope>NUCLEOTIDE SEQUENCE</scope>
    <source>
        <strain evidence="4">AR01</strain>
    </source>
</reference>
<dbReference type="EMBL" id="JANAFB010000040">
    <property type="protein sequence ID" value="MCP3426873.1"/>
    <property type="molecule type" value="Genomic_DNA"/>
</dbReference>
<gene>
    <name evidence="4" type="ORF">NBM05_12870</name>
</gene>
<keyword evidence="5" id="KW-1185">Reference proteome</keyword>
<evidence type="ECO:0000313" key="4">
    <source>
        <dbReference type="EMBL" id="MCP3426873.1"/>
    </source>
</evidence>
<keyword evidence="2" id="KW-0472">Membrane</keyword>
<sequence>MSDRPSTEAEAARNTGPLPTTAKSRLVGIDAARGLALIGMVAIHILPSWNIQTGKPTLTWLLFSGNAAALFALLAGVGLALMSGGRRPHEGRRMLADGVGLLVRAVLITLIGLTISAAIPDDPPAYSILVYYGMFFLLAIPFLRMRPVGLFVSAGVFCVVSPFLMQSLIDEVPAWTVYNPTFSDVVQAPAATFFQLLLTGTYPALAYLVYVLVGLGLGRLNLRSTANQVRILVVGVGITIIARGASHILLYGLGGYDQLYLTSDFGRRELHDALIFGPGQLPTNSWWWLAIWTPHTNTPFAIASSLGLALAALGLFLLIGNRIAEWLKPLSAMGTMTLTLYSAHLLALSLEIHYDQPHLWFIIQIAVAILFALAWQKWMGQGPLERGITTVVKGVRRLVMGRSRRRAGLVDAHGGSPGDAGGARGDSAHAGRGDATGDAPYRPAAEDVRRGDGRDPGGPSAPAPWNAAPDGAPTQGDADPARDDGPARGGHRGGHHGGAHRSPRRR</sequence>
<feature type="transmembrane region" description="Helical" evidence="2">
    <location>
        <begin position="229"/>
        <end position="253"/>
    </location>
</feature>
<feature type="transmembrane region" description="Helical" evidence="2">
    <location>
        <begin position="58"/>
        <end position="82"/>
    </location>
</feature>
<dbReference type="AlphaFoldDB" id="A0A9X2HL05"/>
<evidence type="ECO:0000256" key="1">
    <source>
        <dbReference type="SAM" id="MobiDB-lite"/>
    </source>
</evidence>
<dbReference type="InterPro" id="IPR012429">
    <property type="entry name" value="HGSNAT_cat"/>
</dbReference>
<feature type="region of interest" description="Disordered" evidence="1">
    <location>
        <begin position="407"/>
        <end position="506"/>
    </location>
</feature>
<keyword evidence="2" id="KW-1133">Transmembrane helix</keyword>
<feature type="transmembrane region" description="Helical" evidence="2">
    <location>
        <begin position="332"/>
        <end position="352"/>
    </location>
</feature>
<feature type="compositionally biased region" description="Gly residues" evidence="1">
    <location>
        <begin position="415"/>
        <end position="424"/>
    </location>
</feature>
<feature type="transmembrane region" description="Helical" evidence="2">
    <location>
        <begin position="189"/>
        <end position="217"/>
    </location>
</feature>
<organism evidence="4 5">
    <name type="scientific">Rothia santali</name>
    <dbReference type="NCBI Taxonomy" id="2949643"/>
    <lineage>
        <taxon>Bacteria</taxon>
        <taxon>Bacillati</taxon>
        <taxon>Actinomycetota</taxon>
        <taxon>Actinomycetes</taxon>
        <taxon>Micrococcales</taxon>
        <taxon>Micrococcaceae</taxon>
        <taxon>Rothia</taxon>
    </lineage>
</organism>
<comment type="caution">
    <text evidence="4">The sequence shown here is derived from an EMBL/GenBank/DDBJ whole genome shotgun (WGS) entry which is preliminary data.</text>
</comment>
<evidence type="ECO:0000259" key="3">
    <source>
        <dbReference type="Pfam" id="PF07786"/>
    </source>
</evidence>